<dbReference type="PROSITE" id="PS51891">
    <property type="entry name" value="CENP_V_GFA"/>
    <property type="match status" value="1"/>
</dbReference>
<evidence type="ECO:0000313" key="6">
    <source>
        <dbReference type="EMBL" id="NMF99537.1"/>
    </source>
</evidence>
<comment type="caution">
    <text evidence="6">The sequence shown here is derived from an EMBL/GenBank/DDBJ whole genome shotgun (WGS) entry which is preliminary data.</text>
</comment>
<organism evidence="6 7">
    <name type="scientific">Aromatoleum toluolicum</name>
    <dbReference type="NCBI Taxonomy" id="90060"/>
    <lineage>
        <taxon>Bacteria</taxon>
        <taxon>Pseudomonadati</taxon>
        <taxon>Pseudomonadota</taxon>
        <taxon>Betaproteobacteria</taxon>
        <taxon>Rhodocyclales</taxon>
        <taxon>Rhodocyclaceae</taxon>
        <taxon>Aromatoleum</taxon>
    </lineage>
</organism>
<dbReference type="Gene3D" id="3.90.1590.10">
    <property type="entry name" value="glutathione-dependent formaldehyde- activating enzyme (gfa)"/>
    <property type="match status" value="1"/>
</dbReference>
<keyword evidence="4" id="KW-0456">Lyase</keyword>
<comment type="similarity">
    <text evidence="1">Belongs to the Gfa family.</text>
</comment>
<keyword evidence="2" id="KW-0479">Metal-binding</keyword>
<evidence type="ECO:0000256" key="3">
    <source>
        <dbReference type="ARBA" id="ARBA00022833"/>
    </source>
</evidence>
<dbReference type="EMBL" id="WTVS01000047">
    <property type="protein sequence ID" value="NMF99537.1"/>
    <property type="molecule type" value="Genomic_DNA"/>
</dbReference>
<evidence type="ECO:0000313" key="7">
    <source>
        <dbReference type="Proteomes" id="UP000634522"/>
    </source>
</evidence>
<evidence type="ECO:0000259" key="5">
    <source>
        <dbReference type="PROSITE" id="PS51891"/>
    </source>
</evidence>
<gene>
    <name evidence="6" type="ORF">GPA27_19340</name>
</gene>
<dbReference type="InterPro" id="IPR011057">
    <property type="entry name" value="Mss4-like_sf"/>
</dbReference>
<dbReference type="RefSeq" id="WP_169142131.1">
    <property type="nucleotide sequence ID" value="NZ_WTVS01000047.1"/>
</dbReference>
<dbReference type="Pfam" id="PF04828">
    <property type="entry name" value="GFA"/>
    <property type="match status" value="1"/>
</dbReference>
<dbReference type="Proteomes" id="UP000634522">
    <property type="component" value="Unassembled WGS sequence"/>
</dbReference>
<keyword evidence="3" id="KW-0862">Zinc</keyword>
<protein>
    <submittedName>
        <fullName evidence="6">GFA family protein</fullName>
    </submittedName>
</protein>
<dbReference type="PANTHER" id="PTHR33337">
    <property type="entry name" value="GFA DOMAIN-CONTAINING PROTEIN"/>
    <property type="match status" value="1"/>
</dbReference>
<proteinExistence type="inferred from homology"/>
<dbReference type="PANTHER" id="PTHR33337:SF40">
    <property type="entry name" value="CENP-V_GFA DOMAIN-CONTAINING PROTEIN-RELATED"/>
    <property type="match status" value="1"/>
</dbReference>
<sequence>MNIGRVYKGSCFCGAVHFTVSGEPVAMGYCHCESCRHWSAAPVNAFTLWKPEAVQITRGADNLATYNKTPHSYRKWCKTCGGHVFTEHPGMGLTDVYAAVIPDFPYNAGVHVHYEESKLRIKDGLPKMKDVPKEMGGSGVSLSE</sequence>
<name>A0ABX1NJP0_9RHOO</name>
<dbReference type="SUPFAM" id="SSF51316">
    <property type="entry name" value="Mss4-like"/>
    <property type="match status" value="1"/>
</dbReference>
<evidence type="ECO:0000256" key="4">
    <source>
        <dbReference type="ARBA" id="ARBA00023239"/>
    </source>
</evidence>
<evidence type="ECO:0000256" key="1">
    <source>
        <dbReference type="ARBA" id="ARBA00005495"/>
    </source>
</evidence>
<dbReference type="InterPro" id="IPR006913">
    <property type="entry name" value="CENP-V/GFA"/>
</dbReference>
<reference evidence="6 7" key="1">
    <citation type="submission" date="2019-12" db="EMBL/GenBank/DDBJ databases">
        <title>Comparative genomics gives insights into the taxonomy of the Azoarcus-Aromatoleum group and reveals separate origins of nif in the plant-associated Azoarcus and non-plant-associated Aromatoleum sub-groups.</title>
        <authorList>
            <person name="Lafos M."/>
            <person name="Maluk M."/>
            <person name="Batista M."/>
            <person name="Junghare M."/>
            <person name="Carmona M."/>
            <person name="Faoro H."/>
            <person name="Cruz L.M."/>
            <person name="Battistoni F."/>
            <person name="De Souza E."/>
            <person name="Pedrosa F."/>
            <person name="Chen W.-M."/>
            <person name="Poole P.S."/>
            <person name="Dixon R.A."/>
            <person name="James E.K."/>
        </authorList>
    </citation>
    <scope>NUCLEOTIDE SEQUENCE [LARGE SCALE GENOMIC DNA]</scope>
    <source>
        <strain evidence="6 7">T</strain>
    </source>
</reference>
<feature type="domain" description="CENP-V/GFA" evidence="5">
    <location>
        <begin position="7"/>
        <end position="115"/>
    </location>
</feature>
<keyword evidence="7" id="KW-1185">Reference proteome</keyword>
<accession>A0ABX1NJP0</accession>
<evidence type="ECO:0000256" key="2">
    <source>
        <dbReference type="ARBA" id="ARBA00022723"/>
    </source>
</evidence>